<dbReference type="Proteomes" id="UP000179284">
    <property type="component" value="Chromosome I"/>
</dbReference>
<dbReference type="Gene3D" id="3.30.70.260">
    <property type="match status" value="1"/>
</dbReference>
<dbReference type="PANTHER" id="PTHR43166">
    <property type="entry name" value="AMINO ACID IMPORT ATP-BINDING PROTEIN"/>
    <property type="match status" value="1"/>
</dbReference>
<organism evidence="9 10">
    <name type="scientific">Butyrivibrio hungatei</name>
    <dbReference type="NCBI Taxonomy" id="185008"/>
    <lineage>
        <taxon>Bacteria</taxon>
        <taxon>Bacillati</taxon>
        <taxon>Bacillota</taxon>
        <taxon>Clostridia</taxon>
        <taxon>Lachnospirales</taxon>
        <taxon>Lachnospiraceae</taxon>
        <taxon>Butyrivibrio</taxon>
    </lineage>
</organism>
<proteinExistence type="predicted"/>
<evidence type="ECO:0000256" key="2">
    <source>
        <dbReference type="ARBA" id="ARBA00022475"/>
    </source>
</evidence>
<dbReference type="PANTHER" id="PTHR43166:SF30">
    <property type="entry name" value="METHIONINE IMPORT ATP-BINDING PROTEIN METN"/>
    <property type="match status" value="1"/>
</dbReference>
<dbReference type="InterPro" id="IPR027417">
    <property type="entry name" value="P-loop_NTPase"/>
</dbReference>
<dbReference type="OrthoDB" id="9804199at2"/>
<dbReference type="GO" id="GO:0005524">
    <property type="term" value="F:ATP binding"/>
    <property type="evidence" value="ECO:0007669"/>
    <property type="project" value="UniProtKB-KW"/>
</dbReference>
<dbReference type="Gene3D" id="3.40.50.300">
    <property type="entry name" value="P-loop containing nucleotide triphosphate hydrolases"/>
    <property type="match status" value="1"/>
</dbReference>
<sequence>MIQLQNVYKRFNDTEVLKGITMDIQDGEIFGIIGQSGAGKSTLLRCINGLESYDSGQIIVNGQVVNIRDKFLLRQLQKRMGMIFQGFNLLERLDVYQNVALPMKFWGIDTHSPAAKEKIEYLIRMVGLEDKMHAKPRQLSGGQKQRVAIARALVLDPEFLLCDEATSALDPEITKEILALLQKINREMGITIIVVTHQMEVVKQICQKVAFLSNGKMLAVGKPEQLFVWPKEMEIRDFLREESNKLPTTGINLKLFFFGEGNQRPIVTQMAQELHTDFNICWAKLEDFREDVYGSLVLNMDEKDLTRACEFLDSKNVTWEVIK</sequence>
<dbReference type="InterPro" id="IPR003439">
    <property type="entry name" value="ABC_transporter-like_ATP-bd"/>
</dbReference>
<dbReference type="PROSITE" id="PS50893">
    <property type="entry name" value="ABC_TRANSPORTER_2"/>
    <property type="match status" value="1"/>
</dbReference>
<evidence type="ECO:0000256" key="6">
    <source>
        <dbReference type="ARBA" id="ARBA00022970"/>
    </source>
</evidence>
<evidence type="ECO:0000259" key="8">
    <source>
        <dbReference type="PROSITE" id="PS50893"/>
    </source>
</evidence>
<dbReference type="SUPFAM" id="SSF52540">
    <property type="entry name" value="P-loop containing nucleoside triphosphate hydrolases"/>
    <property type="match status" value="1"/>
</dbReference>
<dbReference type="EMBL" id="CP017831">
    <property type="protein sequence ID" value="AOZ97390.1"/>
    <property type="molecule type" value="Genomic_DNA"/>
</dbReference>
<dbReference type="AlphaFoldDB" id="A0A1D9P495"/>
<gene>
    <name evidence="9" type="ORF">bhn_I2358</name>
</gene>
<dbReference type="GO" id="GO:0006865">
    <property type="term" value="P:amino acid transport"/>
    <property type="evidence" value="ECO:0007669"/>
    <property type="project" value="UniProtKB-KW"/>
</dbReference>
<dbReference type="RefSeq" id="WP_071176999.1">
    <property type="nucleotide sequence ID" value="NZ_CP017831.1"/>
</dbReference>
<evidence type="ECO:0000313" key="9">
    <source>
        <dbReference type="EMBL" id="AOZ97390.1"/>
    </source>
</evidence>
<protein>
    <submittedName>
        <fullName evidence="9">Metal ion ABC transporter ATP-binding protein</fullName>
    </submittedName>
</protein>
<dbReference type="InterPro" id="IPR050086">
    <property type="entry name" value="MetN_ABC_transporter-like"/>
</dbReference>
<keyword evidence="2" id="KW-1003">Cell membrane</keyword>
<dbReference type="Pfam" id="PF09383">
    <property type="entry name" value="NIL"/>
    <property type="match status" value="1"/>
</dbReference>
<evidence type="ECO:0000256" key="4">
    <source>
        <dbReference type="ARBA" id="ARBA00022840"/>
    </source>
</evidence>
<dbReference type="SMART" id="SM00382">
    <property type="entry name" value="AAA"/>
    <property type="match status" value="1"/>
</dbReference>
<evidence type="ECO:0000256" key="7">
    <source>
        <dbReference type="ARBA" id="ARBA00023136"/>
    </source>
</evidence>
<keyword evidence="4 9" id="KW-0067">ATP-binding</keyword>
<dbReference type="GO" id="GO:0016887">
    <property type="term" value="F:ATP hydrolysis activity"/>
    <property type="evidence" value="ECO:0007669"/>
    <property type="project" value="InterPro"/>
</dbReference>
<name>A0A1D9P495_9FIRM</name>
<evidence type="ECO:0000256" key="3">
    <source>
        <dbReference type="ARBA" id="ARBA00022741"/>
    </source>
</evidence>
<keyword evidence="1" id="KW-0813">Transport</keyword>
<evidence type="ECO:0000256" key="5">
    <source>
        <dbReference type="ARBA" id="ARBA00022967"/>
    </source>
</evidence>
<dbReference type="PROSITE" id="PS00211">
    <property type="entry name" value="ABC_TRANSPORTER_1"/>
    <property type="match status" value="1"/>
</dbReference>
<dbReference type="InterPro" id="IPR017871">
    <property type="entry name" value="ABC_transporter-like_CS"/>
</dbReference>
<feature type="domain" description="ABC transporter" evidence="8">
    <location>
        <begin position="2"/>
        <end position="239"/>
    </location>
</feature>
<accession>A0A1D9P495</accession>
<keyword evidence="7" id="KW-0472">Membrane</keyword>
<dbReference type="Pfam" id="PF00005">
    <property type="entry name" value="ABC_tran"/>
    <property type="match status" value="1"/>
</dbReference>
<keyword evidence="3" id="KW-0547">Nucleotide-binding</keyword>
<keyword evidence="5" id="KW-1278">Translocase</keyword>
<dbReference type="SUPFAM" id="SSF55021">
    <property type="entry name" value="ACT-like"/>
    <property type="match status" value="1"/>
</dbReference>
<dbReference type="InterPro" id="IPR045865">
    <property type="entry name" value="ACT-like_dom_sf"/>
</dbReference>
<evidence type="ECO:0000256" key="1">
    <source>
        <dbReference type="ARBA" id="ARBA00022448"/>
    </source>
</evidence>
<keyword evidence="10" id="KW-1185">Reference proteome</keyword>
<dbReference type="InterPro" id="IPR018449">
    <property type="entry name" value="NIL_domain"/>
</dbReference>
<dbReference type="InterPro" id="IPR003593">
    <property type="entry name" value="AAA+_ATPase"/>
</dbReference>
<evidence type="ECO:0000313" key="10">
    <source>
        <dbReference type="Proteomes" id="UP000179284"/>
    </source>
</evidence>
<keyword evidence="6" id="KW-0029">Amino-acid transport</keyword>
<dbReference type="SMART" id="SM00930">
    <property type="entry name" value="NIL"/>
    <property type="match status" value="1"/>
</dbReference>
<dbReference type="KEGG" id="bhu:bhn_I2358"/>
<reference evidence="10" key="1">
    <citation type="submission" date="2016-10" db="EMBL/GenBank/DDBJ databases">
        <title>The complete genome sequence of the rumen bacterium Butyrivibrio hungatei MB2003.</title>
        <authorList>
            <person name="Palevich N."/>
            <person name="Kelly W.J."/>
            <person name="Leahy S.C."/>
            <person name="Altermann E."/>
            <person name="Rakonjac J."/>
            <person name="Attwood G.T."/>
        </authorList>
    </citation>
    <scope>NUCLEOTIDE SEQUENCE [LARGE SCALE GENOMIC DNA]</scope>
    <source>
        <strain evidence="10">MB2003</strain>
    </source>
</reference>